<evidence type="ECO:0000313" key="2">
    <source>
        <dbReference type="EMBL" id="CAK0869557.1"/>
    </source>
</evidence>
<comment type="caution">
    <text evidence="2">The sequence shown here is derived from an EMBL/GenBank/DDBJ whole genome shotgun (WGS) entry which is preliminary data.</text>
</comment>
<keyword evidence="1" id="KW-0472">Membrane</keyword>
<name>A0ABN9VBX6_9DINO</name>
<evidence type="ECO:0000313" key="3">
    <source>
        <dbReference type="Proteomes" id="UP001189429"/>
    </source>
</evidence>
<protein>
    <submittedName>
        <fullName evidence="2">Uncharacterized protein</fullName>
    </submittedName>
</protein>
<proteinExistence type="predicted"/>
<keyword evidence="3" id="KW-1185">Reference proteome</keyword>
<gene>
    <name evidence="2" type="ORF">PCOR1329_LOCUS55878</name>
</gene>
<feature type="non-terminal residue" evidence="2">
    <location>
        <position position="1"/>
    </location>
</feature>
<feature type="transmembrane region" description="Helical" evidence="1">
    <location>
        <begin position="25"/>
        <end position="48"/>
    </location>
</feature>
<reference evidence="2" key="1">
    <citation type="submission" date="2023-10" db="EMBL/GenBank/DDBJ databases">
        <authorList>
            <person name="Chen Y."/>
            <person name="Shah S."/>
            <person name="Dougan E. K."/>
            <person name="Thang M."/>
            <person name="Chan C."/>
        </authorList>
    </citation>
    <scope>NUCLEOTIDE SEQUENCE [LARGE SCALE GENOMIC DNA]</scope>
</reference>
<organism evidence="2 3">
    <name type="scientific">Prorocentrum cordatum</name>
    <dbReference type="NCBI Taxonomy" id="2364126"/>
    <lineage>
        <taxon>Eukaryota</taxon>
        <taxon>Sar</taxon>
        <taxon>Alveolata</taxon>
        <taxon>Dinophyceae</taxon>
        <taxon>Prorocentrales</taxon>
        <taxon>Prorocentraceae</taxon>
        <taxon>Prorocentrum</taxon>
    </lineage>
</organism>
<keyword evidence="1" id="KW-0812">Transmembrane</keyword>
<sequence>EVGDLSKPGDFDASVLLFLDRRVGLAQALLAMAAALCRAGAALALGLAKFTACHVHQLRHSGPSQLTDLEHIGRQGHWKSGSSVRGREKGGRLAELLRLLPAAQRRHAKACAMSLSQSRHGLPSPAAPVCLTRQ</sequence>
<keyword evidence="1" id="KW-1133">Transmembrane helix</keyword>
<dbReference type="EMBL" id="CAUYUJ010016860">
    <property type="protein sequence ID" value="CAK0869557.1"/>
    <property type="molecule type" value="Genomic_DNA"/>
</dbReference>
<dbReference type="Proteomes" id="UP001189429">
    <property type="component" value="Unassembled WGS sequence"/>
</dbReference>
<accession>A0ABN9VBX6</accession>
<evidence type="ECO:0000256" key="1">
    <source>
        <dbReference type="SAM" id="Phobius"/>
    </source>
</evidence>